<dbReference type="PANTHER" id="PTHR46796:SF2">
    <property type="entry name" value="TRANSCRIPTIONAL REGULATORY PROTEIN"/>
    <property type="match status" value="1"/>
</dbReference>
<gene>
    <name evidence="6" type="ORF">DLJ53_24645</name>
</gene>
<dbReference type="PROSITE" id="PS00041">
    <property type="entry name" value="HTH_ARAC_FAMILY_1"/>
    <property type="match status" value="1"/>
</dbReference>
<keyword evidence="1" id="KW-0805">Transcription regulation</keyword>
<dbReference type="PROSITE" id="PS01124">
    <property type="entry name" value="HTH_ARAC_FAMILY_2"/>
    <property type="match status" value="1"/>
</dbReference>
<dbReference type="InterPro" id="IPR020449">
    <property type="entry name" value="Tscrpt_reg_AraC-type_HTH"/>
</dbReference>
<dbReference type="Pfam" id="PF02311">
    <property type="entry name" value="AraC_binding"/>
    <property type="match status" value="1"/>
</dbReference>
<dbReference type="EMBL" id="QHHQ01000006">
    <property type="protein sequence ID" value="RAH98827.1"/>
    <property type="molecule type" value="Genomic_DNA"/>
</dbReference>
<dbReference type="InterPro" id="IPR037923">
    <property type="entry name" value="HTH-like"/>
</dbReference>
<evidence type="ECO:0000313" key="6">
    <source>
        <dbReference type="EMBL" id="RAH98827.1"/>
    </source>
</evidence>
<dbReference type="Proteomes" id="UP000249590">
    <property type="component" value="Unassembled WGS sequence"/>
</dbReference>
<dbReference type="InterPro" id="IPR009057">
    <property type="entry name" value="Homeodomain-like_sf"/>
</dbReference>
<dbReference type="InterPro" id="IPR018060">
    <property type="entry name" value="HTH_AraC"/>
</dbReference>
<sequence>MLRYLGRVVMSTAIAVFHGAFGRAALYRLNRPLAPHAHREGHLIFLVRGIAGSVAVDGERHAVHSGQAIAISPWQPHDFQPGDIGEGALFLTLYIKPRWFEDLSRAMGQAMRFGAPTLPVDGAMRVRVERIADLLASGHQTTALAEVTALTRAAFDRTWFAETPGALCALRTRQMPSVRDFRIRNALALMNERVADVCALDRIARDAGMSRPHFYKLFRQNLGVTPNMYLNTLRLERSIDRLVWSSDAVTSIGLDLGFASQASFTRFFSNNVGIAPTDYRRCALVAAAA</sequence>
<evidence type="ECO:0000256" key="4">
    <source>
        <dbReference type="ARBA" id="ARBA00023163"/>
    </source>
</evidence>
<keyword evidence="7" id="KW-1185">Reference proteome</keyword>
<keyword evidence="4" id="KW-0804">Transcription</keyword>
<dbReference type="SUPFAM" id="SSF46689">
    <property type="entry name" value="Homeodomain-like"/>
    <property type="match status" value="2"/>
</dbReference>
<name>A0A8B2NK03_9HYPH</name>
<protein>
    <submittedName>
        <fullName evidence="6">AraC family transcriptional regulator</fullName>
    </submittedName>
</protein>
<dbReference type="InterPro" id="IPR018062">
    <property type="entry name" value="HTH_AraC-typ_CS"/>
</dbReference>
<dbReference type="InterPro" id="IPR014710">
    <property type="entry name" value="RmlC-like_jellyroll"/>
</dbReference>
<evidence type="ECO:0000256" key="2">
    <source>
        <dbReference type="ARBA" id="ARBA00023125"/>
    </source>
</evidence>
<proteinExistence type="predicted"/>
<dbReference type="InterPro" id="IPR050204">
    <property type="entry name" value="AraC_XylS_family_regulators"/>
</dbReference>
<feature type="domain" description="HTH araC/xylS-type" evidence="5">
    <location>
        <begin position="184"/>
        <end position="282"/>
    </location>
</feature>
<dbReference type="AlphaFoldDB" id="A0A8B2NK03"/>
<dbReference type="SUPFAM" id="SSF51215">
    <property type="entry name" value="Regulatory protein AraC"/>
    <property type="match status" value="1"/>
</dbReference>
<dbReference type="GO" id="GO:0003700">
    <property type="term" value="F:DNA-binding transcription factor activity"/>
    <property type="evidence" value="ECO:0007669"/>
    <property type="project" value="InterPro"/>
</dbReference>
<dbReference type="SMART" id="SM00342">
    <property type="entry name" value="HTH_ARAC"/>
    <property type="match status" value="1"/>
</dbReference>
<dbReference type="Gene3D" id="1.10.10.60">
    <property type="entry name" value="Homeodomain-like"/>
    <property type="match status" value="2"/>
</dbReference>
<reference evidence="6 7" key="1">
    <citation type="submission" date="2018-05" db="EMBL/GenBank/DDBJ databases">
        <title>Acuticoccus sediminis sp. nov., isolated from deep-sea sediment of Indian Ocean.</title>
        <authorList>
            <person name="Liu X."/>
            <person name="Lai Q."/>
            <person name="Du Y."/>
            <person name="Sun F."/>
            <person name="Zhang X."/>
            <person name="Wang S."/>
            <person name="Shao Z."/>
        </authorList>
    </citation>
    <scope>NUCLEOTIDE SEQUENCE [LARGE SCALE GENOMIC DNA]</scope>
    <source>
        <strain evidence="6 7">PTG4-2</strain>
    </source>
</reference>
<keyword evidence="3" id="KW-0010">Activator</keyword>
<evidence type="ECO:0000259" key="5">
    <source>
        <dbReference type="PROSITE" id="PS01124"/>
    </source>
</evidence>
<dbReference type="GO" id="GO:0043565">
    <property type="term" value="F:sequence-specific DNA binding"/>
    <property type="evidence" value="ECO:0007669"/>
    <property type="project" value="InterPro"/>
</dbReference>
<organism evidence="6 7">
    <name type="scientific">Acuticoccus sediminis</name>
    <dbReference type="NCBI Taxonomy" id="2184697"/>
    <lineage>
        <taxon>Bacteria</taxon>
        <taxon>Pseudomonadati</taxon>
        <taxon>Pseudomonadota</taxon>
        <taxon>Alphaproteobacteria</taxon>
        <taxon>Hyphomicrobiales</taxon>
        <taxon>Amorphaceae</taxon>
        <taxon>Acuticoccus</taxon>
    </lineage>
</organism>
<dbReference type="Gene3D" id="2.60.120.10">
    <property type="entry name" value="Jelly Rolls"/>
    <property type="match status" value="1"/>
</dbReference>
<dbReference type="Pfam" id="PF12833">
    <property type="entry name" value="HTH_18"/>
    <property type="match status" value="1"/>
</dbReference>
<evidence type="ECO:0000256" key="1">
    <source>
        <dbReference type="ARBA" id="ARBA00023015"/>
    </source>
</evidence>
<comment type="caution">
    <text evidence="6">The sequence shown here is derived from an EMBL/GenBank/DDBJ whole genome shotgun (WGS) entry which is preliminary data.</text>
</comment>
<dbReference type="PANTHER" id="PTHR46796">
    <property type="entry name" value="HTH-TYPE TRANSCRIPTIONAL ACTIVATOR RHAS-RELATED"/>
    <property type="match status" value="1"/>
</dbReference>
<keyword evidence="2" id="KW-0238">DNA-binding</keyword>
<evidence type="ECO:0000256" key="3">
    <source>
        <dbReference type="ARBA" id="ARBA00023159"/>
    </source>
</evidence>
<accession>A0A8B2NK03</accession>
<dbReference type="InterPro" id="IPR003313">
    <property type="entry name" value="AraC-bd"/>
</dbReference>
<evidence type="ECO:0000313" key="7">
    <source>
        <dbReference type="Proteomes" id="UP000249590"/>
    </source>
</evidence>
<dbReference type="PRINTS" id="PR00032">
    <property type="entry name" value="HTHARAC"/>
</dbReference>